<accession>A0A445B710</accession>
<evidence type="ECO:0000313" key="3">
    <source>
        <dbReference type="Proteomes" id="UP000289738"/>
    </source>
</evidence>
<protein>
    <recommendedName>
        <fullName evidence="1">MULE transposase domain-containing protein</fullName>
    </recommendedName>
</protein>
<dbReference type="PANTHER" id="PTHR47718">
    <property type="entry name" value="OS01G0519700 PROTEIN"/>
    <property type="match status" value="1"/>
</dbReference>
<feature type="domain" description="MULE transposase" evidence="1">
    <location>
        <begin position="144"/>
        <end position="237"/>
    </location>
</feature>
<proteinExistence type="predicted"/>
<dbReference type="AlphaFoldDB" id="A0A445B710"/>
<dbReference type="PANTHER" id="PTHR47718:SF13">
    <property type="entry name" value="OS09G0290500 PROTEIN"/>
    <property type="match status" value="1"/>
</dbReference>
<organism evidence="2 3">
    <name type="scientific">Arachis hypogaea</name>
    <name type="common">Peanut</name>
    <dbReference type="NCBI Taxonomy" id="3818"/>
    <lineage>
        <taxon>Eukaryota</taxon>
        <taxon>Viridiplantae</taxon>
        <taxon>Streptophyta</taxon>
        <taxon>Embryophyta</taxon>
        <taxon>Tracheophyta</taxon>
        <taxon>Spermatophyta</taxon>
        <taxon>Magnoliopsida</taxon>
        <taxon>eudicotyledons</taxon>
        <taxon>Gunneridae</taxon>
        <taxon>Pentapetalae</taxon>
        <taxon>rosids</taxon>
        <taxon>fabids</taxon>
        <taxon>Fabales</taxon>
        <taxon>Fabaceae</taxon>
        <taxon>Papilionoideae</taxon>
        <taxon>50 kb inversion clade</taxon>
        <taxon>dalbergioids sensu lato</taxon>
        <taxon>Dalbergieae</taxon>
        <taxon>Pterocarpus clade</taxon>
        <taxon>Arachis</taxon>
    </lineage>
</organism>
<comment type="caution">
    <text evidence="2">The sequence shown here is derived from an EMBL/GenBank/DDBJ whole genome shotgun (WGS) entry which is preliminary data.</text>
</comment>
<dbReference type="Proteomes" id="UP000289738">
    <property type="component" value="Chromosome A10"/>
</dbReference>
<name>A0A445B710_ARAHY</name>
<dbReference type="EMBL" id="SDMP01000010">
    <property type="protein sequence ID" value="RYR34452.1"/>
    <property type="molecule type" value="Genomic_DNA"/>
</dbReference>
<dbReference type="STRING" id="3818.A0A445B710"/>
<sequence>MAHDFYVTCAKKVGFATKIRTTTYDNITNIPVNQAIHCNRDGIYVKFDKDMQEWVLFKVELRHSHPCSTRKAAADLPDHACEVLRLRTSNVNADVKEIMNYFMRMKDINPNLFFVVKLDEDCKFRSAVYVDARCRASYEYYRDVVSVDSTYSTNRHGLPFVSFVGLNHHGKSTLLGCALLENEEIPSYEWVFSQWVKCIGTAPQRIITDQCRSIFCAIKNALPDTRHRWCICHITKKLPDLYDDLNDIVWNSQTKESFEDNWSKFIDEYNLQNKTWFNKFGVRFLYFL</sequence>
<keyword evidence="3" id="KW-1185">Reference proteome</keyword>
<dbReference type="InterPro" id="IPR018289">
    <property type="entry name" value="MULE_transposase_dom"/>
</dbReference>
<evidence type="ECO:0000313" key="2">
    <source>
        <dbReference type="EMBL" id="RYR34452.1"/>
    </source>
</evidence>
<dbReference type="Pfam" id="PF10551">
    <property type="entry name" value="MULE"/>
    <property type="match status" value="1"/>
</dbReference>
<reference evidence="2 3" key="1">
    <citation type="submission" date="2019-01" db="EMBL/GenBank/DDBJ databases">
        <title>Sequencing of cultivated peanut Arachis hypogaea provides insights into genome evolution and oil improvement.</title>
        <authorList>
            <person name="Chen X."/>
        </authorList>
    </citation>
    <scope>NUCLEOTIDE SEQUENCE [LARGE SCALE GENOMIC DNA]</scope>
    <source>
        <strain evidence="3">cv. Fuhuasheng</strain>
        <tissue evidence="2">Leaves</tissue>
    </source>
</reference>
<evidence type="ECO:0000259" key="1">
    <source>
        <dbReference type="Pfam" id="PF10551"/>
    </source>
</evidence>
<gene>
    <name evidence="2" type="ORF">Ahy_A10g049353</name>
</gene>